<evidence type="ECO:0000313" key="3">
    <source>
        <dbReference type="Proteomes" id="UP000678499"/>
    </source>
</evidence>
<dbReference type="OrthoDB" id="68575at2759"/>
<dbReference type="SUPFAM" id="SSF52218">
    <property type="entry name" value="Flavoproteins"/>
    <property type="match status" value="1"/>
</dbReference>
<evidence type="ECO:0000259" key="1">
    <source>
        <dbReference type="Pfam" id="PF03358"/>
    </source>
</evidence>
<dbReference type="Proteomes" id="UP000678499">
    <property type="component" value="Unassembled WGS sequence"/>
</dbReference>
<organism evidence="2">
    <name type="scientific">Notodromas monacha</name>
    <dbReference type="NCBI Taxonomy" id="399045"/>
    <lineage>
        <taxon>Eukaryota</taxon>
        <taxon>Metazoa</taxon>
        <taxon>Ecdysozoa</taxon>
        <taxon>Arthropoda</taxon>
        <taxon>Crustacea</taxon>
        <taxon>Oligostraca</taxon>
        <taxon>Ostracoda</taxon>
        <taxon>Podocopa</taxon>
        <taxon>Podocopida</taxon>
        <taxon>Cypridocopina</taxon>
        <taxon>Cypridoidea</taxon>
        <taxon>Cyprididae</taxon>
        <taxon>Notodromas</taxon>
    </lineage>
</organism>
<dbReference type="InterPro" id="IPR050712">
    <property type="entry name" value="NAD(P)H-dep_reductase"/>
</dbReference>
<dbReference type="Gene3D" id="3.40.50.360">
    <property type="match status" value="1"/>
</dbReference>
<feature type="domain" description="NADPH-dependent FMN reductase-like" evidence="1">
    <location>
        <begin position="5"/>
        <end position="150"/>
    </location>
</feature>
<dbReference type="Pfam" id="PF03358">
    <property type="entry name" value="FMN_red"/>
    <property type="match status" value="1"/>
</dbReference>
<dbReference type="GO" id="GO:0005829">
    <property type="term" value="C:cytosol"/>
    <property type="evidence" value="ECO:0007669"/>
    <property type="project" value="TreeGrafter"/>
</dbReference>
<reference evidence="2" key="1">
    <citation type="submission" date="2020-11" db="EMBL/GenBank/DDBJ databases">
        <authorList>
            <person name="Tran Van P."/>
        </authorList>
    </citation>
    <scope>NUCLEOTIDE SEQUENCE</scope>
</reference>
<dbReference type="PANTHER" id="PTHR30543">
    <property type="entry name" value="CHROMATE REDUCTASE"/>
    <property type="match status" value="1"/>
</dbReference>
<evidence type="ECO:0000313" key="2">
    <source>
        <dbReference type="EMBL" id="CAD7275718.1"/>
    </source>
</evidence>
<dbReference type="FunFam" id="3.40.50.360:FF:000078">
    <property type="entry name" value="Chromate reductase"/>
    <property type="match status" value="1"/>
</dbReference>
<dbReference type="GO" id="GO:0016491">
    <property type="term" value="F:oxidoreductase activity"/>
    <property type="evidence" value="ECO:0007669"/>
    <property type="project" value="InterPro"/>
</dbReference>
<dbReference type="InterPro" id="IPR005025">
    <property type="entry name" value="FMN_Rdtase-like_dom"/>
</dbReference>
<dbReference type="EMBL" id="OA882505">
    <property type="protein sequence ID" value="CAD7275718.1"/>
    <property type="molecule type" value="Genomic_DNA"/>
</dbReference>
<dbReference type="AlphaFoldDB" id="A0A7R9GAV7"/>
<dbReference type="EMBL" id="CAJPEX010000468">
    <property type="protein sequence ID" value="CAG0915870.1"/>
    <property type="molecule type" value="Genomic_DNA"/>
</dbReference>
<protein>
    <recommendedName>
        <fullName evidence="1">NADPH-dependent FMN reductase-like domain-containing protein</fullName>
    </recommendedName>
</protein>
<sequence>MAGVKLTVFLGSVRDGRNGNRVWKLVSSAAKELDLDVTLLDPLAMNTPPITQPLHFMKDKSAAPAWMLETNEVIKNSDAFLVISSEYNCSIPPALSNLMDQFPPASYRHRPSGIVCYSMGNYGGCRAAMLLRSFLSELGTVTVPAQATIPVVHQNISEEGEPVDPKWKAQVTRMLSELKFYAEAIKQQKTKAGLPQ</sequence>
<name>A0A7R9GAV7_9CRUS</name>
<gene>
    <name evidence="2" type="ORF">NMOB1V02_LOCUS3507</name>
</gene>
<dbReference type="PANTHER" id="PTHR30543:SF21">
    <property type="entry name" value="NAD(P)H-DEPENDENT FMN REDUCTASE LOT6"/>
    <property type="match status" value="1"/>
</dbReference>
<dbReference type="InterPro" id="IPR029039">
    <property type="entry name" value="Flavoprotein-like_sf"/>
</dbReference>
<dbReference type="GO" id="GO:0010181">
    <property type="term" value="F:FMN binding"/>
    <property type="evidence" value="ECO:0007669"/>
    <property type="project" value="TreeGrafter"/>
</dbReference>
<accession>A0A7R9GAV7</accession>
<proteinExistence type="predicted"/>
<keyword evidence="3" id="KW-1185">Reference proteome</keyword>